<dbReference type="InterPro" id="IPR006480">
    <property type="entry name" value="Phage_holin_4_1"/>
</dbReference>
<evidence type="ECO:0000313" key="9">
    <source>
        <dbReference type="Proteomes" id="UP000220127"/>
    </source>
</evidence>
<feature type="transmembrane region" description="Helical" evidence="6">
    <location>
        <begin position="75"/>
        <end position="93"/>
    </location>
</feature>
<dbReference type="EMBL" id="NUPM01000005">
    <property type="protein sequence ID" value="PGZ05049.1"/>
    <property type="molecule type" value="Genomic_DNA"/>
</dbReference>
<evidence type="ECO:0000313" key="10">
    <source>
        <dbReference type="Proteomes" id="UP000223445"/>
    </source>
</evidence>
<name>A0A9X6U4R5_BACTU</name>
<keyword evidence="2 6" id="KW-0812">Transmembrane</keyword>
<dbReference type="Proteomes" id="UP000220127">
    <property type="component" value="Unassembled WGS sequence"/>
</dbReference>
<comment type="caution">
    <text evidence="7">The sequence shown here is derived from an EMBL/GenBank/DDBJ whole genome shotgun (WGS) entry which is preliminary data.</text>
</comment>
<dbReference type="EMBL" id="NVMD01000002">
    <property type="protein sequence ID" value="PED16502.1"/>
    <property type="molecule type" value="Genomic_DNA"/>
</dbReference>
<evidence type="ECO:0000313" key="7">
    <source>
        <dbReference type="EMBL" id="PED16502.1"/>
    </source>
</evidence>
<gene>
    <name evidence="8" type="ORF">COE48_04715</name>
    <name evidence="7" type="ORF">CON01_00250</name>
</gene>
<accession>A0A9X6U4R5</accession>
<evidence type="ECO:0000256" key="2">
    <source>
        <dbReference type="ARBA" id="ARBA00022692"/>
    </source>
</evidence>
<protein>
    <recommendedName>
        <fullName evidence="11">Holin</fullName>
    </recommendedName>
</protein>
<feature type="transmembrane region" description="Helical" evidence="6">
    <location>
        <begin position="6"/>
        <end position="28"/>
    </location>
</feature>
<feature type="transmembrane region" description="Helical" evidence="6">
    <location>
        <begin position="49"/>
        <end position="69"/>
    </location>
</feature>
<sequence>MTALINFLFGSWHVSLGVLFTFMALDILTGSVKGAVTTGLRSRIMLHGFFRKAGILVVIIIANMIDHMMGSEMPIFRTIVVGFYVAVEGLSITENLTLMGVPIPEFIKQYLQQYKEMQEDRGGAIHPVKKEDK</sequence>
<evidence type="ECO:0000256" key="1">
    <source>
        <dbReference type="ARBA" id="ARBA00004141"/>
    </source>
</evidence>
<evidence type="ECO:0000256" key="6">
    <source>
        <dbReference type="SAM" id="Phobius"/>
    </source>
</evidence>
<dbReference type="AlphaFoldDB" id="A0A9X6U4R5"/>
<dbReference type="NCBIfam" id="TIGR01593">
    <property type="entry name" value="holin_tox_secr"/>
    <property type="match status" value="1"/>
</dbReference>
<keyword evidence="4 6" id="KW-0472">Membrane</keyword>
<comment type="similarity">
    <text evidence="5">Belongs to the bacteriophage holin family. Cp-1 holin subfamily.</text>
</comment>
<evidence type="ECO:0000256" key="3">
    <source>
        <dbReference type="ARBA" id="ARBA00022989"/>
    </source>
</evidence>
<organism evidence="7 9">
    <name type="scientific">Bacillus thuringiensis</name>
    <dbReference type="NCBI Taxonomy" id="1428"/>
    <lineage>
        <taxon>Bacteria</taxon>
        <taxon>Bacillati</taxon>
        <taxon>Bacillota</taxon>
        <taxon>Bacilli</taxon>
        <taxon>Bacillales</taxon>
        <taxon>Bacillaceae</taxon>
        <taxon>Bacillus</taxon>
        <taxon>Bacillus cereus group</taxon>
    </lineage>
</organism>
<comment type="subcellular location">
    <subcellularLocation>
        <location evidence="1">Membrane</location>
        <topology evidence="1">Multi-pass membrane protein</topology>
    </subcellularLocation>
</comment>
<dbReference type="Pfam" id="PF05105">
    <property type="entry name" value="Phage_holin_4_1"/>
    <property type="match status" value="1"/>
</dbReference>
<evidence type="ECO:0000256" key="5">
    <source>
        <dbReference type="ARBA" id="ARBA00023600"/>
    </source>
</evidence>
<evidence type="ECO:0008006" key="11">
    <source>
        <dbReference type="Google" id="ProtNLM"/>
    </source>
</evidence>
<reference evidence="9 10" key="1">
    <citation type="submission" date="2017-09" db="EMBL/GenBank/DDBJ databases">
        <title>Large-scale bioinformatics analysis of Bacillus genomes uncovers conserved roles of natural products in bacterial physiology.</title>
        <authorList>
            <consortium name="Agbiome Team Llc"/>
            <person name="Bleich R.M."/>
            <person name="Grubbs K.J."/>
            <person name="Santa Maria K.C."/>
            <person name="Allen S.E."/>
            <person name="Farag S."/>
            <person name="Shank E.A."/>
            <person name="Bowers A."/>
        </authorList>
    </citation>
    <scope>NUCLEOTIDE SEQUENCE [LARGE SCALE GENOMIC DNA]</scope>
    <source>
        <strain evidence="8 10">AFS030179</strain>
        <strain evidence="7 9">AFS094940</strain>
    </source>
</reference>
<evidence type="ECO:0000313" key="8">
    <source>
        <dbReference type="EMBL" id="PGZ05049.1"/>
    </source>
</evidence>
<dbReference type="GO" id="GO:0016020">
    <property type="term" value="C:membrane"/>
    <property type="evidence" value="ECO:0007669"/>
    <property type="project" value="UniProtKB-SubCell"/>
</dbReference>
<proteinExistence type="inferred from homology"/>
<keyword evidence="3 6" id="KW-1133">Transmembrane helix</keyword>
<dbReference type="Proteomes" id="UP000223445">
    <property type="component" value="Unassembled WGS sequence"/>
</dbReference>
<evidence type="ECO:0000256" key="4">
    <source>
        <dbReference type="ARBA" id="ARBA00023136"/>
    </source>
</evidence>